<dbReference type="Pfam" id="PF21983">
    <property type="entry name" value="NikA-like"/>
    <property type="match status" value="1"/>
</dbReference>
<protein>
    <submittedName>
        <fullName evidence="1">CopG family transcriptional regulator</fullName>
    </submittedName>
</protein>
<dbReference type="Proteomes" id="UP000614714">
    <property type="component" value="Unassembled WGS sequence"/>
</dbReference>
<accession>A0ABS0YDV7</accession>
<keyword evidence="2" id="KW-1185">Reference proteome</keyword>
<gene>
    <name evidence="1" type="ORF">JFN91_09700</name>
</gene>
<sequence>MDRISLRLSEEEKELLRRQAEEAGVSVSELIRDRLFPANLSGTPATFGQVCGLSERIAALSATVEKLAKTVQESPPPKAAPESMVEFRLEEMGLILGELCGQLAGLREALSKREQPVSGWTSFLSRNR</sequence>
<organism evidence="1 2">
    <name type="scientific">Geomonas anaerohicana</name>
    <dbReference type="NCBI Taxonomy" id="2798583"/>
    <lineage>
        <taxon>Bacteria</taxon>
        <taxon>Pseudomonadati</taxon>
        <taxon>Thermodesulfobacteriota</taxon>
        <taxon>Desulfuromonadia</taxon>
        <taxon>Geobacterales</taxon>
        <taxon>Geobacteraceae</taxon>
        <taxon>Geomonas</taxon>
    </lineage>
</organism>
<proteinExistence type="predicted"/>
<dbReference type="RefSeq" id="WP_199389010.1">
    <property type="nucleotide sequence ID" value="NZ_JAEMHL010000004.1"/>
</dbReference>
<name>A0ABS0YDV7_9BACT</name>
<comment type="caution">
    <text evidence="1">The sequence shown here is derived from an EMBL/GenBank/DDBJ whole genome shotgun (WGS) entry which is preliminary data.</text>
</comment>
<dbReference type="SUPFAM" id="SSF47598">
    <property type="entry name" value="Ribbon-helix-helix"/>
    <property type="match status" value="1"/>
</dbReference>
<dbReference type="InterPro" id="IPR053842">
    <property type="entry name" value="NikA-like"/>
</dbReference>
<dbReference type="InterPro" id="IPR010985">
    <property type="entry name" value="Ribbon_hlx_hlx"/>
</dbReference>
<reference evidence="1 2" key="1">
    <citation type="submission" date="2020-12" db="EMBL/GenBank/DDBJ databases">
        <title>Geomonas sp. Red421, isolated from paddy soil.</title>
        <authorList>
            <person name="Xu Z."/>
            <person name="Zhang Z."/>
            <person name="Masuda Y."/>
            <person name="Itoh H."/>
            <person name="Senoo K."/>
        </authorList>
    </citation>
    <scope>NUCLEOTIDE SEQUENCE [LARGE SCALE GENOMIC DNA]</scope>
    <source>
        <strain evidence="1 2">Red421</strain>
    </source>
</reference>
<dbReference type="EMBL" id="JAEMHL010000004">
    <property type="protein sequence ID" value="MBJ6750488.1"/>
    <property type="molecule type" value="Genomic_DNA"/>
</dbReference>
<evidence type="ECO:0000313" key="2">
    <source>
        <dbReference type="Proteomes" id="UP000614714"/>
    </source>
</evidence>
<evidence type="ECO:0000313" key="1">
    <source>
        <dbReference type="EMBL" id="MBJ6750488.1"/>
    </source>
</evidence>